<dbReference type="SMART" id="SM00365">
    <property type="entry name" value="LRR_SD22"/>
    <property type="match status" value="2"/>
</dbReference>
<dbReference type="Gene3D" id="3.80.10.10">
    <property type="entry name" value="Ribonuclease Inhibitor"/>
    <property type="match status" value="1"/>
</dbReference>
<evidence type="ECO:0008006" key="4">
    <source>
        <dbReference type="Google" id="ProtNLM"/>
    </source>
</evidence>
<dbReference type="GO" id="GO:0035591">
    <property type="term" value="F:signaling adaptor activity"/>
    <property type="evidence" value="ECO:0007669"/>
    <property type="project" value="TreeGrafter"/>
</dbReference>
<keyword evidence="2" id="KW-0677">Repeat</keyword>
<dbReference type="EMBL" id="MN740444">
    <property type="protein sequence ID" value="QHU26781.1"/>
    <property type="molecule type" value="Genomic_DNA"/>
</dbReference>
<dbReference type="PROSITE" id="PS51450">
    <property type="entry name" value="LRR"/>
    <property type="match status" value="2"/>
</dbReference>
<accession>A0A6C0LAS4</accession>
<sequence length="473" mass="54552">MEEQREEIIKENNTAQDKLISILESMTKSSKELQIDEALFGDMDFSVLKELGYGNIKTIILKDGQITNIDNLPEGLSHFECTGNLLITLDELPSSLRHLKVSDNHLTKLDISNLAELQTLIISHNKIKALEKIPVTVRELVCDNNKLERLDLEGLTELKSLNISNNQITLIENLPTGVVDFKMENTPSIEFRNSILPELRAENKDGEEQMKNHKNYLESLHEFFKIKREYEVKLSKMMKDAFKKEPSRKLGKLAALSVKPPCINCKRPIGTVFSNRIDNKYTAICGDKGNPCNLNIKIFNGKTVNLPYILKIYQEEITDVKDTIIRQKLDTLFSYTTEEKSVELFKKELETYNANSKIYIDLLNKYNELYDNKHTKEMVQKKSDEIFTIVEKIRDLLKEYETTENPSILKTAMDMQIKDLYPEIRNLKLLKNEVVELNESDNGIFSVFNYPVALNKIDHVFGEKATVIKYNKD</sequence>
<proteinExistence type="predicted"/>
<evidence type="ECO:0000256" key="1">
    <source>
        <dbReference type="ARBA" id="ARBA00022614"/>
    </source>
</evidence>
<dbReference type="PANTHER" id="PTHR47566:SF1">
    <property type="entry name" value="PROTEIN NUD1"/>
    <property type="match status" value="1"/>
</dbReference>
<dbReference type="InterPro" id="IPR001611">
    <property type="entry name" value="Leu-rich_rpt"/>
</dbReference>
<dbReference type="SUPFAM" id="SSF52058">
    <property type="entry name" value="L domain-like"/>
    <property type="match status" value="1"/>
</dbReference>
<dbReference type="InterPro" id="IPR052574">
    <property type="entry name" value="CDIRP"/>
</dbReference>
<protein>
    <recommendedName>
        <fullName evidence="4">Leucine-rich repeat domain-containing protein</fullName>
    </recommendedName>
</protein>
<evidence type="ECO:0000313" key="3">
    <source>
        <dbReference type="EMBL" id="QHU26781.1"/>
    </source>
</evidence>
<dbReference type="InterPro" id="IPR032675">
    <property type="entry name" value="LRR_dom_sf"/>
</dbReference>
<name>A0A6C0LAS4_9ZZZZ</name>
<dbReference type="PANTHER" id="PTHR47566">
    <property type="match status" value="1"/>
</dbReference>
<evidence type="ECO:0000256" key="2">
    <source>
        <dbReference type="ARBA" id="ARBA00022737"/>
    </source>
</evidence>
<keyword evidence="1" id="KW-0433">Leucine-rich repeat</keyword>
<reference evidence="3" key="1">
    <citation type="journal article" date="2020" name="Nature">
        <title>Giant virus diversity and host interactions through global metagenomics.</title>
        <authorList>
            <person name="Schulz F."/>
            <person name="Roux S."/>
            <person name="Paez-Espino D."/>
            <person name="Jungbluth S."/>
            <person name="Walsh D.A."/>
            <person name="Denef V.J."/>
            <person name="McMahon K.D."/>
            <person name="Konstantinidis K.T."/>
            <person name="Eloe-Fadrosh E.A."/>
            <person name="Kyrpides N.C."/>
            <person name="Woyke T."/>
        </authorList>
    </citation>
    <scope>NUCLEOTIDE SEQUENCE</scope>
    <source>
        <strain evidence="3">GVMAG-M-3300027759-42</strain>
    </source>
</reference>
<dbReference type="AlphaFoldDB" id="A0A6C0LAS4"/>
<organism evidence="3">
    <name type="scientific">viral metagenome</name>
    <dbReference type="NCBI Taxonomy" id="1070528"/>
    <lineage>
        <taxon>unclassified sequences</taxon>
        <taxon>metagenomes</taxon>
        <taxon>organismal metagenomes</taxon>
    </lineage>
</organism>